<dbReference type="PANTHER" id="PTHR37946:SF1">
    <property type="entry name" value="SLL1969 PROTEIN"/>
    <property type="match status" value="1"/>
</dbReference>
<dbReference type="Pfam" id="PF02789">
    <property type="entry name" value="Peptidase_M17_N"/>
    <property type="match status" value="1"/>
</dbReference>
<dbReference type="GO" id="GO:0006508">
    <property type="term" value="P:proteolysis"/>
    <property type="evidence" value="ECO:0007669"/>
    <property type="project" value="InterPro"/>
</dbReference>
<dbReference type="Gene3D" id="3.40.220.10">
    <property type="entry name" value="Leucine Aminopeptidase, subunit E, domain 1"/>
    <property type="match status" value="1"/>
</dbReference>
<keyword evidence="5" id="KW-1185">Reference proteome</keyword>
<keyword evidence="4" id="KW-0378">Hydrolase</keyword>
<feature type="domain" description="Peptidase M17 leucyl aminopeptidase N-terminal" evidence="1">
    <location>
        <begin position="484"/>
        <end position="601"/>
    </location>
</feature>
<sequence>MKKRQRRSARSRAGAKLRKVDGALAQREFAGYALADDAVERALSTGEYRGALEEYFGEENYQELRDLARQASARSVRGGPRVFILPGIMGSKLGRKRLLLDDVIWIDPIGILAGELNELALDQGKDDVVPLGVLLFAYLMIKLSLRAAGFDADFHPYDWRRDLPSLGAKFAKRINDEQKPVHLVAHSMGGLVARAALKAGAANVERLIMLGTPNYGSFAIPQALRGTYDVVKKVAAFDLAHGPEELASDVFSTFPGLYQMMPWKEKFSAVNLYDEATWPTTGPRPRADLLRAIEPVHAKLASGDKRFVLIAGVNQDTITGMRIENGDFAYEVSRAGDGTVPLDFARLEDVPTYYVEESHGSLPNNGIVRDAVVSILNGTAPQRVMTQWSPPRGAAVRVLRGAELRQNVYEGRRGKQLTARDIRVALAEVAAPPAPIGRRAAQAQAVPEGTARFENLVVGRRYQRELDVTLVKGNIADVDTRACVLGIFQEVTPTGAARALDDRLGGMIREFTERRMFTGVVGETFLMPVNRASLRTEMIMLAGMGTFDRFTPDMQELVSENVLRVFLRARVEEFATVILGGSTGSSVAAVVKQMFAGFLKALQDADRGQRFRRVILCERDEARYEELKRTVYDLASTPLFQGAELTINEEVFPPLDVSAMEGARALVSGRGEDPVYLFVRQLPSAPDSTVFQAAVLTAGGRAAIITEDAIPPKAELEAHLAVTGGGRLKVKNEEELTAYGKKLGQLVLHPKIQEVLASPGLEDRHLVVVHDLAASRIPWETLVIDGKSPALLQGISRRYLASNLSVAKWREEQRQDAILRVLLVVNPTQDLAGAAAEGKLVEEVLKAQRGVELTVVREQQATRARLLAELKGGRYDVVHYAGHAYYDRTDLSQSGIVCHGDEILTGPDLMSLPTLPSMAFFNACEAGRVRVWRPKTPRRKRASSRKEASPMADPLEVSVSFAEAFLRGGAATYVGTYWPVGDEPAEEFAKTLYGQLIEGQSVARSLLAARQTLKEHRFLDWADYIHYGSPDFVLKVRS</sequence>
<dbReference type="Proteomes" id="UP001179121">
    <property type="component" value="Chromosome"/>
</dbReference>
<evidence type="ECO:0000259" key="2">
    <source>
        <dbReference type="Pfam" id="PF12697"/>
    </source>
</evidence>
<dbReference type="InterPro" id="IPR024983">
    <property type="entry name" value="CHAT_dom"/>
</dbReference>
<dbReference type="EMBL" id="OX365700">
    <property type="protein sequence ID" value="CAI4033604.1"/>
    <property type="molecule type" value="Genomic_DNA"/>
</dbReference>
<dbReference type="RefSeq" id="WP_289270950.1">
    <property type="nucleotide sequence ID" value="NZ_OX365700.1"/>
</dbReference>
<evidence type="ECO:0000259" key="1">
    <source>
        <dbReference type="Pfam" id="PF02789"/>
    </source>
</evidence>
<dbReference type="InterPro" id="IPR008283">
    <property type="entry name" value="Peptidase_M17_N"/>
</dbReference>
<evidence type="ECO:0000313" key="5">
    <source>
        <dbReference type="Proteomes" id="UP001179121"/>
    </source>
</evidence>
<dbReference type="InterPro" id="IPR000073">
    <property type="entry name" value="AB_hydrolase_1"/>
</dbReference>
<feature type="domain" description="AB hydrolase-1" evidence="2">
    <location>
        <begin position="146"/>
        <end position="308"/>
    </location>
</feature>
<dbReference type="Pfam" id="PF12770">
    <property type="entry name" value="CHAT"/>
    <property type="match status" value="1"/>
</dbReference>
<dbReference type="AlphaFoldDB" id="A0AA86TF47"/>
<gene>
    <name evidence="4" type="ORF">DNFV4_04045</name>
</gene>
<proteinExistence type="predicted"/>
<accession>A0AA86TF47</accession>
<evidence type="ECO:0000259" key="3">
    <source>
        <dbReference type="Pfam" id="PF12770"/>
    </source>
</evidence>
<dbReference type="KEGG" id="nti:DNFV4_04045"/>
<dbReference type="InterPro" id="IPR043472">
    <property type="entry name" value="Macro_dom-like"/>
</dbReference>
<dbReference type="SUPFAM" id="SSF53474">
    <property type="entry name" value="alpha/beta-Hydrolases"/>
    <property type="match status" value="1"/>
</dbReference>
<dbReference type="InterPro" id="IPR029058">
    <property type="entry name" value="AB_hydrolase_fold"/>
</dbReference>
<reference evidence="4" key="1">
    <citation type="submission" date="2022-10" db="EMBL/GenBank/DDBJ databases">
        <authorList>
            <person name="Koch H."/>
        </authorList>
    </citation>
    <scope>NUCLEOTIDE SEQUENCE</scope>
    <source>
        <strain evidence="4">DNF</strain>
    </source>
</reference>
<name>A0AA86TF47_9BACT</name>
<dbReference type="PANTHER" id="PTHR37946">
    <property type="entry name" value="SLL1969 PROTEIN"/>
    <property type="match status" value="1"/>
</dbReference>
<dbReference type="GO" id="GO:0070006">
    <property type="term" value="F:metalloaminopeptidase activity"/>
    <property type="evidence" value="ECO:0007669"/>
    <property type="project" value="InterPro"/>
</dbReference>
<feature type="domain" description="CHAT" evidence="3">
    <location>
        <begin position="738"/>
        <end position="1029"/>
    </location>
</feature>
<dbReference type="Gene3D" id="3.40.50.1820">
    <property type="entry name" value="alpha/beta hydrolase"/>
    <property type="match status" value="1"/>
</dbReference>
<evidence type="ECO:0000313" key="4">
    <source>
        <dbReference type="EMBL" id="CAI4033604.1"/>
    </source>
</evidence>
<organism evidence="4 5">
    <name type="scientific">Nitrospira tepida</name>
    <dbReference type="NCBI Taxonomy" id="2973512"/>
    <lineage>
        <taxon>Bacteria</taxon>
        <taxon>Pseudomonadati</taxon>
        <taxon>Nitrospirota</taxon>
        <taxon>Nitrospiria</taxon>
        <taxon>Nitrospirales</taxon>
        <taxon>Nitrospiraceae</taxon>
        <taxon>Nitrospira</taxon>
    </lineage>
</organism>
<protein>
    <submittedName>
        <fullName evidence="4">Alpha/beta fold hydrolase</fullName>
    </submittedName>
</protein>
<dbReference type="Pfam" id="PF12697">
    <property type="entry name" value="Abhydrolase_6"/>
    <property type="match status" value="1"/>
</dbReference>
<dbReference type="SUPFAM" id="SSF52949">
    <property type="entry name" value="Macro domain-like"/>
    <property type="match status" value="1"/>
</dbReference>